<proteinExistence type="predicted"/>
<evidence type="ECO:0000313" key="1">
    <source>
        <dbReference type="EMBL" id="KAF4506524.1"/>
    </source>
</evidence>
<dbReference type="EMBL" id="JAAVMX010000007">
    <property type="protein sequence ID" value="KAF4506524.1"/>
    <property type="molecule type" value="Genomic_DNA"/>
</dbReference>
<protein>
    <submittedName>
        <fullName evidence="1">Uncharacterized protein</fullName>
    </submittedName>
</protein>
<comment type="caution">
    <text evidence="1">The sequence shown here is derived from an EMBL/GenBank/DDBJ whole genome shotgun (WGS) entry which is preliminary data.</text>
</comment>
<reference evidence="1 2" key="1">
    <citation type="journal article" date="2020" name="Genome Biol. Evol.">
        <title>A new high-quality draft genome assembly of the Chinese cordyceps Ophiocordyceps sinensis.</title>
        <authorList>
            <person name="Shu R."/>
            <person name="Zhang J."/>
            <person name="Meng Q."/>
            <person name="Zhang H."/>
            <person name="Zhou G."/>
            <person name="Li M."/>
            <person name="Wu P."/>
            <person name="Zhao Y."/>
            <person name="Chen C."/>
            <person name="Qin Q."/>
        </authorList>
    </citation>
    <scope>NUCLEOTIDE SEQUENCE [LARGE SCALE GENOMIC DNA]</scope>
    <source>
        <strain evidence="1 2">IOZ07</strain>
    </source>
</reference>
<name>A0A8H4LVU9_9HYPO</name>
<organism evidence="1 2">
    <name type="scientific">Ophiocordyceps sinensis</name>
    <dbReference type="NCBI Taxonomy" id="72228"/>
    <lineage>
        <taxon>Eukaryota</taxon>
        <taxon>Fungi</taxon>
        <taxon>Dikarya</taxon>
        <taxon>Ascomycota</taxon>
        <taxon>Pezizomycotina</taxon>
        <taxon>Sordariomycetes</taxon>
        <taxon>Hypocreomycetidae</taxon>
        <taxon>Hypocreales</taxon>
        <taxon>Ophiocordycipitaceae</taxon>
        <taxon>Ophiocordyceps</taxon>
    </lineage>
</organism>
<gene>
    <name evidence="1" type="ORF">G6O67_006601</name>
</gene>
<keyword evidence="2" id="KW-1185">Reference proteome</keyword>
<evidence type="ECO:0000313" key="2">
    <source>
        <dbReference type="Proteomes" id="UP000557566"/>
    </source>
</evidence>
<sequence>MSALDGTSSAGFSVKKSDGVMSTCSISTGLDGNRISHRLCTWDGNSHDGPVLDPRVVRQAKDAPDDNVLVQDGVVSSRGIGHAADFSPALQRVAAAGVQLVVLELGNPHVMLGKERTPSLDAVGVRQQQLRRRRRDLVADGLAADGVSLGHVLDLEGAVVKGREIDAGRGRDGRLADLVVVSAGVRAGVHGDGQALLLHERVAMAVDGGIDADAEQVLVVLRQGARADDVAPGRRLAGVDVDDGHDARCPGLDGDAGRLVELEGEDVLVVGERDDELQDELAAARHDSSSGAPVVVLPVDAVVLLVQADDLAGHLGRAIGLGQDAVKVLGRVSAPKSLCDAIRGFTLMTPRQSHPSVRLLTLLPSAPSPKSKACLR</sequence>
<dbReference type="Proteomes" id="UP000557566">
    <property type="component" value="Unassembled WGS sequence"/>
</dbReference>
<accession>A0A8H4LVU9</accession>
<dbReference type="AlphaFoldDB" id="A0A8H4LVU9"/>